<dbReference type="AlphaFoldDB" id="A0A2I6S8T3"/>
<organism evidence="4 5">
    <name type="scientific">Pseudazoarcus pumilus</name>
    <dbReference type="NCBI Taxonomy" id="2067960"/>
    <lineage>
        <taxon>Bacteria</taxon>
        <taxon>Pseudomonadati</taxon>
        <taxon>Pseudomonadota</taxon>
        <taxon>Betaproteobacteria</taxon>
        <taxon>Rhodocyclales</taxon>
        <taxon>Zoogloeaceae</taxon>
        <taxon>Pseudazoarcus</taxon>
    </lineage>
</organism>
<dbReference type="EMBL" id="CP025682">
    <property type="protein sequence ID" value="AUN95657.1"/>
    <property type="molecule type" value="Genomic_DNA"/>
</dbReference>
<dbReference type="Proteomes" id="UP000242205">
    <property type="component" value="Chromosome"/>
</dbReference>
<evidence type="ECO:0000259" key="3">
    <source>
        <dbReference type="Pfam" id="PF00294"/>
    </source>
</evidence>
<dbReference type="RefSeq" id="WP_102247704.1">
    <property type="nucleotide sequence ID" value="NZ_CP025682.1"/>
</dbReference>
<dbReference type="InterPro" id="IPR011611">
    <property type="entry name" value="PfkB_dom"/>
</dbReference>
<proteinExistence type="predicted"/>
<name>A0A2I6S8T3_9RHOO</name>
<dbReference type="InterPro" id="IPR029056">
    <property type="entry name" value="Ribokinase-like"/>
</dbReference>
<protein>
    <submittedName>
        <fullName evidence="4">Carbohydrate kinase family protein</fullName>
    </submittedName>
</protein>
<dbReference type="InterPro" id="IPR002173">
    <property type="entry name" value="Carboh/pur_kinase_PfkB_CS"/>
</dbReference>
<reference evidence="4 5" key="1">
    <citation type="submission" date="2018-01" db="EMBL/GenBank/DDBJ databases">
        <authorList>
            <person name="Fu G.-Y."/>
        </authorList>
    </citation>
    <scope>NUCLEOTIDE SEQUENCE [LARGE SCALE GENOMIC DNA]</scope>
    <source>
        <strain evidence="4 5">SY39</strain>
    </source>
</reference>
<evidence type="ECO:0000313" key="5">
    <source>
        <dbReference type="Proteomes" id="UP000242205"/>
    </source>
</evidence>
<evidence type="ECO:0000313" key="4">
    <source>
        <dbReference type="EMBL" id="AUN95657.1"/>
    </source>
</evidence>
<evidence type="ECO:0000256" key="1">
    <source>
        <dbReference type="ARBA" id="ARBA00022679"/>
    </source>
</evidence>
<dbReference type="PANTHER" id="PTHR10584:SF166">
    <property type="entry name" value="RIBOKINASE"/>
    <property type="match status" value="1"/>
</dbReference>
<keyword evidence="2 4" id="KW-0418">Kinase</keyword>
<dbReference type="Gene3D" id="3.40.1190.20">
    <property type="match status" value="1"/>
</dbReference>
<sequence>MTILVCGSVAYDTIMVFHDRFRNHILPEQIHILNVAFLVPDMRREFGGCAGNIAYNLSLLGGDASIMATVGDDAGPYLARLDELGLARDHVRPVAGSFTAQAFITTDIDDNQITAFHPGAMNHAHENRIADAAGVRLGIVAPDGREGMMQHAEQFAAAGIPFVFDPGQGLPMFDGEELRRFLNLATWCAVNDYEARMLCERTGLSLEAIAGELEALVVTRGGEGSHIHTGGRCIEIPCVAAERVADPTGCGDAYRAGLLFGLANDYDWERSGRLASVMGALKIAHRGGQNHRPTREDIARVFRESFGEELW</sequence>
<dbReference type="GO" id="GO:0016301">
    <property type="term" value="F:kinase activity"/>
    <property type="evidence" value="ECO:0007669"/>
    <property type="project" value="UniProtKB-KW"/>
</dbReference>
<dbReference type="KEGG" id="atw:C0099_12400"/>
<keyword evidence="5" id="KW-1185">Reference proteome</keyword>
<evidence type="ECO:0000256" key="2">
    <source>
        <dbReference type="ARBA" id="ARBA00022777"/>
    </source>
</evidence>
<keyword evidence="1" id="KW-0808">Transferase</keyword>
<dbReference type="PROSITE" id="PS00583">
    <property type="entry name" value="PFKB_KINASES_1"/>
    <property type="match status" value="1"/>
</dbReference>
<accession>A0A2I6S8T3</accession>
<gene>
    <name evidence="4" type="ORF">C0099_12400</name>
</gene>
<dbReference type="CDD" id="cd01942">
    <property type="entry name" value="ribokinase_group_A"/>
    <property type="match status" value="1"/>
</dbReference>
<dbReference type="PANTHER" id="PTHR10584">
    <property type="entry name" value="SUGAR KINASE"/>
    <property type="match status" value="1"/>
</dbReference>
<dbReference type="SUPFAM" id="SSF53613">
    <property type="entry name" value="Ribokinase-like"/>
    <property type="match status" value="1"/>
</dbReference>
<feature type="domain" description="Carbohydrate kinase PfkB" evidence="3">
    <location>
        <begin position="34"/>
        <end position="294"/>
    </location>
</feature>
<dbReference type="Pfam" id="PF00294">
    <property type="entry name" value="PfkB"/>
    <property type="match status" value="1"/>
</dbReference>
<dbReference type="OrthoDB" id="9779730at2"/>